<proteinExistence type="predicted"/>
<dbReference type="PROSITE" id="PS01081">
    <property type="entry name" value="HTH_TETR_1"/>
    <property type="match status" value="1"/>
</dbReference>
<dbReference type="Proteomes" id="UP001596022">
    <property type="component" value="Unassembled WGS sequence"/>
</dbReference>
<keyword evidence="2" id="KW-0805">Transcription regulation</keyword>
<dbReference type="PROSITE" id="PS50977">
    <property type="entry name" value="HTH_TETR_2"/>
    <property type="match status" value="1"/>
</dbReference>
<dbReference type="SUPFAM" id="SSF48498">
    <property type="entry name" value="Tetracyclin repressor-like, C-terminal domain"/>
    <property type="match status" value="1"/>
</dbReference>
<name>A0ABV9GTD8_9BACL</name>
<dbReference type="InterPro" id="IPR039538">
    <property type="entry name" value="BetI_C"/>
</dbReference>
<evidence type="ECO:0000256" key="2">
    <source>
        <dbReference type="ARBA" id="ARBA00023015"/>
    </source>
</evidence>
<dbReference type="RefSeq" id="WP_376847063.1">
    <property type="nucleotide sequence ID" value="NZ_JBHSFW010000014.1"/>
</dbReference>
<protein>
    <submittedName>
        <fullName evidence="7">TetR/AcrR family transcriptional regulator</fullName>
    </submittedName>
</protein>
<keyword evidence="3 5" id="KW-0238">DNA-binding</keyword>
<organism evidence="7 8">
    <name type="scientific">Camelliibacillus cellulosilyticus</name>
    <dbReference type="NCBI Taxonomy" id="2174486"/>
    <lineage>
        <taxon>Bacteria</taxon>
        <taxon>Bacillati</taxon>
        <taxon>Bacillota</taxon>
        <taxon>Bacilli</taxon>
        <taxon>Bacillales</taxon>
        <taxon>Sporolactobacillaceae</taxon>
        <taxon>Camelliibacillus</taxon>
    </lineage>
</organism>
<dbReference type="InterPro" id="IPR009057">
    <property type="entry name" value="Homeodomain-like_sf"/>
</dbReference>
<evidence type="ECO:0000313" key="8">
    <source>
        <dbReference type="Proteomes" id="UP001596022"/>
    </source>
</evidence>
<accession>A0ABV9GTD8</accession>
<feature type="DNA-binding region" description="H-T-H motif" evidence="5">
    <location>
        <begin position="31"/>
        <end position="50"/>
    </location>
</feature>
<dbReference type="Gene3D" id="1.10.357.10">
    <property type="entry name" value="Tetracycline Repressor, domain 2"/>
    <property type="match status" value="1"/>
</dbReference>
<dbReference type="Pfam" id="PF13977">
    <property type="entry name" value="TetR_C_6"/>
    <property type="match status" value="1"/>
</dbReference>
<keyword evidence="1" id="KW-0678">Repressor</keyword>
<dbReference type="InterPro" id="IPR023772">
    <property type="entry name" value="DNA-bd_HTH_TetR-type_CS"/>
</dbReference>
<sequence length="201" mass="22822">MSKIVDHEKRKERIAEACWRVIRKGGLEHATVRKIAKEAGLSVGALRHYFSTQSELFIFAMNLVIKRMTERSKQKLAASGEEDPFGSARAILKFLLPIDKERKLEMEVWYAFTAKSLNDSKLKPLSDQMYKGIYNVSKLAIDTLIKANLLKQNIDVEMEIERLFAVVDGLAVHCILKPDQATPNLVDSVITHHLESICNLQ</sequence>
<keyword evidence="8" id="KW-1185">Reference proteome</keyword>
<evidence type="ECO:0000256" key="1">
    <source>
        <dbReference type="ARBA" id="ARBA00022491"/>
    </source>
</evidence>
<dbReference type="SUPFAM" id="SSF46689">
    <property type="entry name" value="Homeodomain-like"/>
    <property type="match status" value="1"/>
</dbReference>
<evidence type="ECO:0000256" key="3">
    <source>
        <dbReference type="ARBA" id="ARBA00023125"/>
    </source>
</evidence>
<dbReference type="PANTHER" id="PTHR30055">
    <property type="entry name" value="HTH-TYPE TRANSCRIPTIONAL REGULATOR RUTR"/>
    <property type="match status" value="1"/>
</dbReference>
<gene>
    <name evidence="7" type="ORF">ACFO4N_14775</name>
</gene>
<feature type="domain" description="HTH tetR-type" evidence="6">
    <location>
        <begin position="8"/>
        <end position="68"/>
    </location>
</feature>
<dbReference type="PANTHER" id="PTHR30055:SF226">
    <property type="entry name" value="HTH-TYPE TRANSCRIPTIONAL REGULATOR PKSA"/>
    <property type="match status" value="1"/>
</dbReference>
<evidence type="ECO:0000256" key="4">
    <source>
        <dbReference type="ARBA" id="ARBA00023163"/>
    </source>
</evidence>
<dbReference type="Pfam" id="PF00440">
    <property type="entry name" value="TetR_N"/>
    <property type="match status" value="1"/>
</dbReference>
<dbReference type="InterPro" id="IPR001647">
    <property type="entry name" value="HTH_TetR"/>
</dbReference>
<evidence type="ECO:0000256" key="5">
    <source>
        <dbReference type="PROSITE-ProRule" id="PRU00335"/>
    </source>
</evidence>
<dbReference type="InterPro" id="IPR036271">
    <property type="entry name" value="Tet_transcr_reg_TetR-rel_C_sf"/>
</dbReference>
<evidence type="ECO:0000313" key="7">
    <source>
        <dbReference type="EMBL" id="MFC4619975.1"/>
    </source>
</evidence>
<dbReference type="EMBL" id="JBHSFW010000014">
    <property type="protein sequence ID" value="MFC4619975.1"/>
    <property type="molecule type" value="Genomic_DNA"/>
</dbReference>
<keyword evidence="4" id="KW-0804">Transcription</keyword>
<reference evidence="8" key="1">
    <citation type="journal article" date="2019" name="Int. J. Syst. Evol. Microbiol.">
        <title>The Global Catalogue of Microorganisms (GCM) 10K type strain sequencing project: providing services to taxonomists for standard genome sequencing and annotation.</title>
        <authorList>
            <consortium name="The Broad Institute Genomics Platform"/>
            <consortium name="The Broad Institute Genome Sequencing Center for Infectious Disease"/>
            <person name="Wu L."/>
            <person name="Ma J."/>
        </authorList>
    </citation>
    <scope>NUCLEOTIDE SEQUENCE [LARGE SCALE GENOMIC DNA]</scope>
    <source>
        <strain evidence="8">CGMCC 1.16306</strain>
    </source>
</reference>
<dbReference type="InterPro" id="IPR050109">
    <property type="entry name" value="HTH-type_TetR-like_transc_reg"/>
</dbReference>
<evidence type="ECO:0000259" key="6">
    <source>
        <dbReference type="PROSITE" id="PS50977"/>
    </source>
</evidence>
<comment type="caution">
    <text evidence="7">The sequence shown here is derived from an EMBL/GenBank/DDBJ whole genome shotgun (WGS) entry which is preliminary data.</text>
</comment>